<dbReference type="RefSeq" id="WP_092641958.1">
    <property type="nucleotide sequence ID" value="NZ_FNID01000031.1"/>
</dbReference>
<dbReference type="AlphaFoldDB" id="A0A1H0DZ00"/>
<dbReference type="OrthoDB" id="9789566at2"/>
<dbReference type="EMBL" id="FNID01000031">
    <property type="protein sequence ID" value="SDN75256.1"/>
    <property type="molecule type" value="Genomic_DNA"/>
</dbReference>
<keyword evidence="5" id="KW-1185">Reference proteome</keyword>
<dbReference type="PROSITE" id="PS50977">
    <property type="entry name" value="HTH_TETR_2"/>
    <property type="match status" value="1"/>
</dbReference>
<evidence type="ECO:0000256" key="1">
    <source>
        <dbReference type="ARBA" id="ARBA00023125"/>
    </source>
</evidence>
<dbReference type="STRING" id="258515.SAMN05192585_1313"/>
<dbReference type="Proteomes" id="UP000199182">
    <property type="component" value="Unassembled WGS sequence"/>
</dbReference>
<organism evidence="4 5">
    <name type="scientific">Acetanaerobacterium elongatum</name>
    <dbReference type="NCBI Taxonomy" id="258515"/>
    <lineage>
        <taxon>Bacteria</taxon>
        <taxon>Bacillati</taxon>
        <taxon>Bacillota</taxon>
        <taxon>Clostridia</taxon>
        <taxon>Eubacteriales</taxon>
        <taxon>Oscillospiraceae</taxon>
        <taxon>Acetanaerobacterium</taxon>
    </lineage>
</organism>
<gene>
    <name evidence="4" type="ORF">SAMN05192585_1313</name>
</gene>
<dbReference type="SUPFAM" id="SSF46689">
    <property type="entry name" value="Homeodomain-like"/>
    <property type="match status" value="1"/>
</dbReference>
<evidence type="ECO:0000313" key="5">
    <source>
        <dbReference type="Proteomes" id="UP000199182"/>
    </source>
</evidence>
<feature type="domain" description="HTH tetR-type" evidence="3">
    <location>
        <begin position="5"/>
        <end position="67"/>
    </location>
</feature>
<accession>A0A1H0DZ00</accession>
<dbReference type="GO" id="GO:0003677">
    <property type="term" value="F:DNA binding"/>
    <property type="evidence" value="ECO:0007669"/>
    <property type="project" value="UniProtKB-UniRule"/>
</dbReference>
<proteinExistence type="predicted"/>
<reference evidence="4 5" key="1">
    <citation type="submission" date="2016-10" db="EMBL/GenBank/DDBJ databases">
        <authorList>
            <person name="de Groot N.N."/>
        </authorList>
    </citation>
    <scope>NUCLEOTIDE SEQUENCE [LARGE SCALE GENOMIC DNA]</scope>
    <source>
        <strain evidence="4 5">CGMCC 1.5012</strain>
    </source>
</reference>
<feature type="DNA-binding region" description="H-T-H motif" evidence="2">
    <location>
        <begin position="30"/>
        <end position="49"/>
    </location>
</feature>
<dbReference type="InterPro" id="IPR009057">
    <property type="entry name" value="Homeodomain-like_sf"/>
</dbReference>
<name>A0A1H0DZ00_9FIRM</name>
<protein>
    <submittedName>
        <fullName evidence="4">Transcriptional regulator, TetR family</fullName>
    </submittedName>
</protein>
<keyword evidence="1 2" id="KW-0238">DNA-binding</keyword>
<evidence type="ECO:0000259" key="3">
    <source>
        <dbReference type="PROSITE" id="PS50977"/>
    </source>
</evidence>
<evidence type="ECO:0000313" key="4">
    <source>
        <dbReference type="EMBL" id="SDN75256.1"/>
    </source>
</evidence>
<dbReference type="Pfam" id="PF00440">
    <property type="entry name" value="TetR_N"/>
    <property type="match status" value="1"/>
</dbReference>
<sequence>MKKSDQVKEKIIAVTTQLIESSGGNIDEITTRAIAEKAGIGVGLVNYHFQTKENLIEICVQRIIGDVIGSFKPPAMGNMGGIERVKAVVKLVADFLIQNPSVSRISIIGDCNHPQLVDNTTRSAHGFMRCMQGLAIDESEKRLLAFELVFILQSLFLRKELCKELFACDFCNKEERDKLLDYYVNNIMKGHGG</sequence>
<dbReference type="Gene3D" id="1.10.357.10">
    <property type="entry name" value="Tetracycline Repressor, domain 2"/>
    <property type="match status" value="1"/>
</dbReference>
<dbReference type="InterPro" id="IPR001647">
    <property type="entry name" value="HTH_TetR"/>
</dbReference>
<evidence type="ECO:0000256" key="2">
    <source>
        <dbReference type="PROSITE-ProRule" id="PRU00335"/>
    </source>
</evidence>